<proteinExistence type="predicted"/>
<reference evidence="3" key="1">
    <citation type="submission" date="2020-02" db="EMBL/GenBank/DDBJ databases">
        <authorList>
            <person name="Meier V. D."/>
        </authorList>
    </citation>
    <scope>NUCLEOTIDE SEQUENCE</scope>
    <source>
        <strain evidence="3">AVDCRST_MAG88</strain>
    </source>
</reference>
<dbReference type="Gene3D" id="2.60.120.10">
    <property type="entry name" value="Jelly Rolls"/>
    <property type="match status" value="1"/>
</dbReference>
<dbReference type="PANTHER" id="PTHR36440">
    <property type="entry name" value="PUTATIVE (AFU_ORTHOLOGUE AFUA_8G07350)-RELATED"/>
    <property type="match status" value="1"/>
</dbReference>
<dbReference type="EMBL" id="CADCWM010000544">
    <property type="protein sequence ID" value="CAA9567887.1"/>
    <property type="molecule type" value="Genomic_DNA"/>
</dbReference>
<evidence type="ECO:0000313" key="3">
    <source>
        <dbReference type="EMBL" id="CAA9567887.1"/>
    </source>
</evidence>
<dbReference type="SUPFAM" id="SSF51182">
    <property type="entry name" value="RmlC-like cupins"/>
    <property type="match status" value="1"/>
</dbReference>
<gene>
    <name evidence="3" type="ORF">AVDCRST_MAG88-2062</name>
</gene>
<dbReference type="InterPro" id="IPR011051">
    <property type="entry name" value="RmlC_Cupin_sf"/>
</dbReference>
<protein>
    <recommendedName>
        <fullName evidence="2">Cupin type-2 domain-containing protein</fullName>
    </recommendedName>
</protein>
<name>A0A6J4V4I6_9BACT</name>
<evidence type="ECO:0000256" key="1">
    <source>
        <dbReference type="SAM" id="MobiDB-lite"/>
    </source>
</evidence>
<sequence>MAATSKVPRDGRRLAERSRAAILVGGAETGGRLAIVELTLARGASDPRHRHDREDEALYVLDGELAVCLDEEWRRVPAGATILLPRGVEHGVAVVSPRARVLTILTPAGFEGFYRDVDSSEPDLERLVTIAARYGCEITGPPPTGPPLRDCAQPREVRIGRMSPGPAIQQESFPTNGNGGGTR</sequence>
<accession>A0A6J4V4I6</accession>
<dbReference type="InterPro" id="IPR014710">
    <property type="entry name" value="RmlC-like_jellyroll"/>
</dbReference>
<feature type="domain" description="Cupin type-2" evidence="2">
    <location>
        <begin position="38"/>
        <end position="97"/>
    </location>
</feature>
<feature type="region of interest" description="Disordered" evidence="1">
    <location>
        <begin position="138"/>
        <end position="183"/>
    </location>
</feature>
<dbReference type="InterPro" id="IPR053146">
    <property type="entry name" value="QDO-like"/>
</dbReference>
<evidence type="ECO:0000259" key="2">
    <source>
        <dbReference type="Pfam" id="PF07883"/>
    </source>
</evidence>
<organism evidence="3">
    <name type="scientific">uncultured Thermomicrobiales bacterium</name>
    <dbReference type="NCBI Taxonomy" id="1645740"/>
    <lineage>
        <taxon>Bacteria</taxon>
        <taxon>Pseudomonadati</taxon>
        <taxon>Thermomicrobiota</taxon>
        <taxon>Thermomicrobia</taxon>
        <taxon>Thermomicrobiales</taxon>
        <taxon>environmental samples</taxon>
    </lineage>
</organism>
<dbReference type="InterPro" id="IPR013096">
    <property type="entry name" value="Cupin_2"/>
</dbReference>
<dbReference type="PANTHER" id="PTHR36440:SF1">
    <property type="entry name" value="PUTATIVE (AFU_ORTHOLOGUE AFUA_8G07350)-RELATED"/>
    <property type="match status" value="1"/>
</dbReference>
<dbReference type="AlphaFoldDB" id="A0A6J4V4I6"/>
<dbReference type="Pfam" id="PF07883">
    <property type="entry name" value="Cupin_2"/>
    <property type="match status" value="1"/>
</dbReference>